<dbReference type="InterPro" id="IPR003593">
    <property type="entry name" value="AAA+_ATPase"/>
</dbReference>
<keyword evidence="3" id="KW-0067">ATP-binding</keyword>
<organism evidence="5">
    <name type="scientific">Uncultured Desulfatiglans sp</name>
    <dbReference type="NCBI Taxonomy" id="1748965"/>
    <lineage>
        <taxon>Bacteria</taxon>
        <taxon>Pseudomonadati</taxon>
        <taxon>Thermodesulfobacteriota</taxon>
        <taxon>Desulfobacteria</taxon>
        <taxon>Desulfatiglandales</taxon>
        <taxon>Desulfatiglandaceae</taxon>
        <taxon>Desulfatiglans</taxon>
        <taxon>environmental samples</taxon>
    </lineage>
</organism>
<dbReference type="PROSITE" id="PS50893">
    <property type="entry name" value="ABC_TRANSPORTER_2"/>
    <property type="match status" value="1"/>
</dbReference>
<dbReference type="SUPFAM" id="SSF52540">
    <property type="entry name" value="P-loop containing nucleoside triphosphate hydrolases"/>
    <property type="match status" value="1"/>
</dbReference>
<accession>A0A653A2H8</accession>
<sequence length="316" mass="35616">MREPAVEWLHSTYCIRLGFWRRKKVILHDLCLRVAQGMTLGLIGPNGAGKTTVIMLGAGLLKPDLGRVQVAGRDAVDVASKRGIGCLTERPYFYPRLTLLEWMHMLVGLSGIGRTEGRRAVEKQLDLLGLRDQGPLQMGTLSKGQLQRAGLAQALVHRPSLLFLDEPMSGLDPCWRSRLLEIMLELKRAGRTIVFSSHILSDVETICDEVVLMDQGKLRWTGDMSAIEKTFRMFDIRMEATRQEFLSELRGKGVLVIHKCRNTYHLRVQGPLLDKILALAATRKIRLESLNPVYADFDELLTRFGRENAGNSGWRV</sequence>
<dbReference type="GO" id="GO:0005524">
    <property type="term" value="F:ATP binding"/>
    <property type="evidence" value="ECO:0007669"/>
    <property type="project" value="UniProtKB-KW"/>
</dbReference>
<dbReference type="InterPro" id="IPR027417">
    <property type="entry name" value="P-loop_NTPase"/>
</dbReference>
<feature type="domain" description="ABC transporter" evidence="4">
    <location>
        <begin position="9"/>
        <end position="240"/>
    </location>
</feature>
<dbReference type="PANTHER" id="PTHR42939">
    <property type="entry name" value="ABC TRANSPORTER ATP-BINDING PROTEIN ALBC-RELATED"/>
    <property type="match status" value="1"/>
</dbReference>
<dbReference type="Pfam" id="PF00005">
    <property type="entry name" value="ABC_tran"/>
    <property type="match status" value="1"/>
</dbReference>
<dbReference type="Gene3D" id="3.40.50.300">
    <property type="entry name" value="P-loop containing nucleotide triphosphate hydrolases"/>
    <property type="match status" value="1"/>
</dbReference>
<dbReference type="PROSITE" id="PS00211">
    <property type="entry name" value="ABC_TRANSPORTER_1"/>
    <property type="match status" value="1"/>
</dbReference>
<keyword evidence="2" id="KW-0547">Nucleotide-binding</keyword>
<dbReference type="SMART" id="SM00382">
    <property type="entry name" value="AAA"/>
    <property type="match status" value="1"/>
</dbReference>
<proteinExistence type="predicted"/>
<evidence type="ECO:0000256" key="1">
    <source>
        <dbReference type="ARBA" id="ARBA00022448"/>
    </source>
</evidence>
<dbReference type="CDD" id="cd03230">
    <property type="entry name" value="ABC_DR_subfamily_A"/>
    <property type="match status" value="1"/>
</dbReference>
<evidence type="ECO:0000259" key="4">
    <source>
        <dbReference type="PROSITE" id="PS50893"/>
    </source>
</evidence>
<name>A0A653A2H8_UNCDX</name>
<dbReference type="EMBL" id="UPXX01000013">
    <property type="protein sequence ID" value="VBB42236.1"/>
    <property type="molecule type" value="Genomic_DNA"/>
</dbReference>
<dbReference type="AlphaFoldDB" id="A0A653A2H8"/>
<dbReference type="InterPro" id="IPR051782">
    <property type="entry name" value="ABC_Transporter_VariousFunc"/>
</dbReference>
<evidence type="ECO:0000256" key="3">
    <source>
        <dbReference type="ARBA" id="ARBA00022840"/>
    </source>
</evidence>
<gene>
    <name evidence="5" type="ORF">TRIP_B200376</name>
</gene>
<dbReference type="InterPro" id="IPR017871">
    <property type="entry name" value="ABC_transporter-like_CS"/>
</dbReference>
<reference evidence="5" key="1">
    <citation type="submission" date="2018-07" db="EMBL/GenBank/DDBJ databases">
        <authorList>
            <consortium name="Genoscope - CEA"/>
            <person name="William W."/>
        </authorList>
    </citation>
    <scope>NUCLEOTIDE SEQUENCE</scope>
    <source>
        <strain evidence="5">IK1</strain>
    </source>
</reference>
<dbReference type="PANTHER" id="PTHR42939:SF1">
    <property type="entry name" value="ABC TRANSPORTER ATP-BINDING PROTEIN ALBC-RELATED"/>
    <property type="match status" value="1"/>
</dbReference>
<keyword evidence="1" id="KW-0813">Transport</keyword>
<dbReference type="InterPro" id="IPR003439">
    <property type="entry name" value="ABC_transporter-like_ATP-bd"/>
</dbReference>
<evidence type="ECO:0000313" key="5">
    <source>
        <dbReference type="EMBL" id="VBB42236.1"/>
    </source>
</evidence>
<dbReference type="GO" id="GO:0016887">
    <property type="term" value="F:ATP hydrolysis activity"/>
    <property type="evidence" value="ECO:0007669"/>
    <property type="project" value="InterPro"/>
</dbReference>
<protein>
    <submittedName>
        <fullName evidence="5">ABC transporter related protein</fullName>
    </submittedName>
</protein>
<evidence type="ECO:0000256" key="2">
    <source>
        <dbReference type="ARBA" id="ARBA00022741"/>
    </source>
</evidence>